<evidence type="ECO:0000256" key="2">
    <source>
        <dbReference type="ARBA" id="ARBA00022729"/>
    </source>
</evidence>
<evidence type="ECO:0000256" key="1">
    <source>
        <dbReference type="ARBA" id="ARBA00010830"/>
    </source>
</evidence>
<dbReference type="InterPro" id="IPR023346">
    <property type="entry name" value="Lysozyme-like_dom_sf"/>
</dbReference>
<dbReference type="PROSITE" id="PS51109">
    <property type="entry name" value="G5"/>
    <property type="match status" value="1"/>
</dbReference>
<dbReference type="Pfam" id="PF03990">
    <property type="entry name" value="DUF348"/>
    <property type="match status" value="3"/>
</dbReference>
<sequence>MAERSTGFLRRAAARPAVVGGLATVVVAAVATSVVGYRGLTSEVRLDVDGRSTEVVASGDTVADVLRDEGITLGPHDVVAPGLDSRVEDGSHVTVRTGREVRLTVDGQESVHWTTETDVSAALKSLGTPYGRAALSMSRSSSIPRDGVSLSVVTPKRLMVRLAGAEPTKEVLTALTPREALAQLGVEVDEHDRTVPGLDEPLADGDRFAFTDIDVAYERVRREAVPFATVEEPDDSTYVGDTSVVTPGRDGVRSVRYEVTTKNGVEVKRSVVGQKVLSEPVDEVVSVGTQTLDYGVWDRLAQCESGGNWAINTGNGYYGGLQFNLSTWQHWGGTGLPSNASRETQIAIATKLRDAAGGYGAWPGCAAKLGLPR</sequence>
<keyword evidence="4" id="KW-1133">Transmembrane helix</keyword>
<dbReference type="InterPro" id="IPR007137">
    <property type="entry name" value="DUF348"/>
</dbReference>
<dbReference type="Pfam" id="PF07501">
    <property type="entry name" value="G5"/>
    <property type="match status" value="1"/>
</dbReference>
<dbReference type="SMART" id="SM01208">
    <property type="entry name" value="G5"/>
    <property type="match status" value="1"/>
</dbReference>
<evidence type="ECO:0000259" key="5">
    <source>
        <dbReference type="PROSITE" id="PS51109"/>
    </source>
</evidence>
<dbReference type="SUPFAM" id="SSF53955">
    <property type="entry name" value="Lysozyme-like"/>
    <property type="match status" value="1"/>
</dbReference>
<comment type="caution">
    <text evidence="6">The sequence shown here is derived from an EMBL/GenBank/DDBJ whole genome shotgun (WGS) entry which is preliminary data.</text>
</comment>
<evidence type="ECO:0000256" key="3">
    <source>
        <dbReference type="ARBA" id="ARBA00022801"/>
    </source>
</evidence>
<dbReference type="GO" id="GO:0016787">
    <property type="term" value="F:hydrolase activity"/>
    <property type="evidence" value="ECO:0007669"/>
    <property type="project" value="UniProtKB-KW"/>
</dbReference>
<dbReference type="InterPro" id="IPR010618">
    <property type="entry name" value="RPF"/>
</dbReference>
<keyword evidence="2" id="KW-0732">Signal</keyword>
<feature type="transmembrane region" description="Helical" evidence="4">
    <location>
        <begin position="12"/>
        <end position="37"/>
    </location>
</feature>
<dbReference type="Proteomes" id="UP000473325">
    <property type="component" value="Unassembled WGS sequence"/>
</dbReference>
<comment type="similarity">
    <text evidence="1">Belongs to the transglycosylase family. Rpf subfamily.</text>
</comment>
<keyword evidence="3" id="KW-0378">Hydrolase</keyword>
<dbReference type="Gene3D" id="2.20.230.10">
    <property type="entry name" value="Resuscitation-promoting factor rpfb"/>
    <property type="match status" value="1"/>
</dbReference>
<feature type="domain" description="G5" evidence="5">
    <location>
        <begin position="210"/>
        <end position="291"/>
    </location>
</feature>
<keyword evidence="4" id="KW-0472">Membrane</keyword>
<dbReference type="AlphaFoldDB" id="A0A6L7F2T4"/>
<gene>
    <name evidence="6" type="ORF">GRQ65_18665</name>
</gene>
<evidence type="ECO:0000313" key="7">
    <source>
        <dbReference type="Proteomes" id="UP000473325"/>
    </source>
</evidence>
<protein>
    <submittedName>
        <fullName evidence="6">DUF348 domain-containing protein</fullName>
    </submittedName>
</protein>
<dbReference type="Gene3D" id="1.10.530.10">
    <property type="match status" value="1"/>
</dbReference>
<keyword evidence="4" id="KW-0812">Transmembrane</keyword>
<accession>A0A6L7F2T4</accession>
<proteinExistence type="inferred from homology"/>
<reference evidence="6 7" key="1">
    <citation type="submission" date="2019-12" db="EMBL/GenBank/DDBJ databases">
        <authorList>
            <person name="Kun Z."/>
        </authorList>
    </citation>
    <scope>NUCLEOTIDE SEQUENCE [LARGE SCALE GENOMIC DNA]</scope>
    <source>
        <strain evidence="6 7">YIM 123512</strain>
    </source>
</reference>
<evidence type="ECO:0000256" key="4">
    <source>
        <dbReference type="SAM" id="Phobius"/>
    </source>
</evidence>
<dbReference type="RefSeq" id="WP_160879500.1">
    <property type="nucleotide sequence ID" value="NZ_WUEK01000013.1"/>
</dbReference>
<dbReference type="InterPro" id="IPR011098">
    <property type="entry name" value="G5_dom"/>
</dbReference>
<name>A0A6L7F2T4_9ACTN</name>
<organism evidence="6 7">
    <name type="scientific">Nocardioides flavescens</name>
    <dbReference type="NCBI Taxonomy" id="2691959"/>
    <lineage>
        <taxon>Bacteria</taxon>
        <taxon>Bacillati</taxon>
        <taxon>Actinomycetota</taxon>
        <taxon>Actinomycetes</taxon>
        <taxon>Propionibacteriales</taxon>
        <taxon>Nocardioidaceae</taxon>
        <taxon>Nocardioides</taxon>
    </lineage>
</organism>
<dbReference type="EMBL" id="WUEK01000013">
    <property type="protein sequence ID" value="MXG91572.1"/>
    <property type="molecule type" value="Genomic_DNA"/>
</dbReference>
<dbReference type="Pfam" id="PF06737">
    <property type="entry name" value="Transglycosylas"/>
    <property type="match status" value="1"/>
</dbReference>
<keyword evidence="7" id="KW-1185">Reference proteome</keyword>
<dbReference type="CDD" id="cd13925">
    <property type="entry name" value="RPF"/>
    <property type="match status" value="1"/>
</dbReference>
<evidence type="ECO:0000313" key="6">
    <source>
        <dbReference type="EMBL" id="MXG91572.1"/>
    </source>
</evidence>